<sequence length="73" mass="8382">MKVEELAPDLFADCPRYLTPQRFAELASLQKQQNMVTQWIDDGALPTRCFGKYRLIDIQTLIQRLNQAQGVQG</sequence>
<keyword evidence="2" id="KW-1185">Reference proteome</keyword>
<gene>
    <name evidence="1" type="ORF">SAMN05216600_105288</name>
</gene>
<dbReference type="RefSeq" id="WP_069518890.1">
    <property type="nucleotide sequence ID" value="NZ_FOFP01000005.1"/>
</dbReference>
<evidence type="ECO:0008006" key="3">
    <source>
        <dbReference type="Google" id="ProtNLM"/>
    </source>
</evidence>
<evidence type="ECO:0000313" key="1">
    <source>
        <dbReference type="EMBL" id="SEQ40073.1"/>
    </source>
</evidence>
<accession>A0ABY1BAV6</accession>
<proteinExistence type="predicted"/>
<protein>
    <recommendedName>
        <fullName evidence="3">Helix-turn-helix domain-containing protein</fullName>
    </recommendedName>
</protein>
<name>A0ABY1BAV6_9PSED</name>
<reference evidence="1 2" key="1">
    <citation type="submission" date="2016-10" db="EMBL/GenBank/DDBJ databases">
        <authorList>
            <person name="Varghese N."/>
            <person name="Submissions S."/>
        </authorList>
    </citation>
    <scope>NUCLEOTIDE SEQUENCE [LARGE SCALE GENOMIC DNA]</scope>
    <source>
        <strain evidence="1 2">CIP 109853</strain>
    </source>
</reference>
<dbReference type="Proteomes" id="UP000198512">
    <property type="component" value="Unassembled WGS sequence"/>
</dbReference>
<dbReference type="EMBL" id="FOFP01000005">
    <property type="protein sequence ID" value="SEQ40073.1"/>
    <property type="molecule type" value="Genomic_DNA"/>
</dbReference>
<comment type="caution">
    <text evidence="1">The sequence shown here is derived from an EMBL/GenBank/DDBJ whole genome shotgun (WGS) entry which is preliminary data.</text>
</comment>
<organism evidence="1 2">
    <name type="scientific">Pseudomonas cuatrocienegasensis</name>
    <dbReference type="NCBI Taxonomy" id="543360"/>
    <lineage>
        <taxon>Bacteria</taxon>
        <taxon>Pseudomonadati</taxon>
        <taxon>Pseudomonadota</taxon>
        <taxon>Gammaproteobacteria</taxon>
        <taxon>Pseudomonadales</taxon>
        <taxon>Pseudomonadaceae</taxon>
        <taxon>Pseudomonas</taxon>
    </lineage>
</organism>
<evidence type="ECO:0000313" key="2">
    <source>
        <dbReference type="Proteomes" id="UP000198512"/>
    </source>
</evidence>